<evidence type="ECO:0000313" key="5">
    <source>
        <dbReference type="Proteomes" id="UP000568664"/>
    </source>
</evidence>
<dbReference type="PANTHER" id="PTHR43046:SF15">
    <property type="entry name" value="MUTT_NUDIX FAMILY PROTEIN"/>
    <property type="match status" value="1"/>
</dbReference>
<dbReference type="PANTHER" id="PTHR43046">
    <property type="entry name" value="GDP-MANNOSE MANNOSYL HYDROLASE"/>
    <property type="match status" value="1"/>
</dbReference>
<protein>
    <submittedName>
        <fullName evidence="4">NUDIX domain-containing protein</fullName>
    </submittedName>
</protein>
<proteinExistence type="predicted"/>
<name>A0A7Y0LBC7_9GAMM</name>
<evidence type="ECO:0000256" key="2">
    <source>
        <dbReference type="ARBA" id="ARBA00022801"/>
    </source>
</evidence>
<gene>
    <name evidence="4" type="ORF">HII17_06055</name>
</gene>
<dbReference type="Gene3D" id="3.90.79.10">
    <property type="entry name" value="Nucleoside Triphosphate Pyrophosphohydrolase"/>
    <property type="match status" value="1"/>
</dbReference>
<dbReference type="EMBL" id="JABBXH010000002">
    <property type="protein sequence ID" value="NMP31124.1"/>
    <property type="molecule type" value="Genomic_DNA"/>
</dbReference>
<dbReference type="CDD" id="cd02883">
    <property type="entry name" value="NUDIX_Hydrolase"/>
    <property type="match status" value="1"/>
</dbReference>
<dbReference type="InterPro" id="IPR015797">
    <property type="entry name" value="NUDIX_hydrolase-like_dom_sf"/>
</dbReference>
<keyword evidence="2" id="KW-0378">Hydrolase</keyword>
<dbReference type="PROSITE" id="PS00893">
    <property type="entry name" value="NUDIX_BOX"/>
    <property type="match status" value="1"/>
</dbReference>
<dbReference type="Proteomes" id="UP000568664">
    <property type="component" value="Unassembled WGS sequence"/>
</dbReference>
<keyword evidence="5" id="KW-1185">Reference proteome</keyword>
<dbReference type="PROSITE" id="PS51462">
    <property type="entry name" value="NUDIX"/>
    <property type="match status" value="1"/>
</dbReference>
<sequence>MRLIKSTIHPAINDLSANSFTRKATRAIVLNGENILLLYTKRYHDYSLPGGGIDEGESKIEGLIRELKEETGAHNVTNIREFGLYEEYRPWYKADFDIVHMLSYCFVCDIDDELLEPELEMHELDNGMHPEWVNIHQAIAHNEQTIASSDKKGMSIERETYLLKLIEQELL</sequence>
<comment type="cofactor">
    <cofactor evidence="1">
        <name>Mg(2+)</name>
        <dbReference type="ChEBI" id="CHEBI:18420"/>
    </cofactor>
</comment>
<dbReference type="SUPFAM" id="SSF55811">
    <property type="entry name" value="Nudix"/>
    <property type="match status" value="1"/>
</dbReference>
<dbReference type="GO" id="GO:0016787">
    <property type="term" value="F:hydrolase activity"/>
    <property type="evidence" value="ECO:0007669"/>
    <property type="project" value="UniProtKB-KW"/>
</dbReference>
<dbReference type="InterPro" id="IPR000086">
    <property type="entry name" value="NUDIX_hydrolase_dom"/>
</dbReference>
<dbReference type="InterPro" id="IPR020084">
    <property type="entry name" value="NUDIX_hydrolase_CS"/>
</dbReference>
<organism evidence="4 5">
    <name type="scientific">Thalassotalea algicola</name>
    <dbReference type="NCBI Taxonomy" id="2716224"/>
    <lineage>
        <taxon>Bacteria</taxon>
        <taxon>Pseudomonadati</taxon>
        <taxon>Pseudomonadota</taxon>
        <taxon>Gammaproteobacteria</taxon>
        <taxon>Alteromonadales</taxon>
        <taxon>Colwelliaceae</taxon>
        <taxon>Thalassotalea</taxon>
    </lineage>
</organism>
<dbReference type="AlphaFoldDB" id="A0A7Y0LBC7"/>
<evidence type="ECO:0000259" key="3">
    <source>
        <dbReference type="PROSITE" id="PS51462"/>
    </source>
</evidence>
<accession>A0A7Y0LBC7</accession>
<feature type="domain" description="Nudix hydrolase" evidence="3">
    <location>
        <begin position="20"/>
        <end position="158"/>
    </location>
</feature>
<reference evidence="4 5" key="1">
    <citation type="submission" date="2020-04" db="EMBL/GenBank/DDBJ databases">
        <title>Thalassotalea sp. M1531, isolated from the surface of marine red alga.</title>
        <authorList>
            <person name="Pang L."/>
            <person name="Lu D.-C."/>
        </authorList>
    </citation>
    <scope>NUCLEOTIDE SEQUENCE [LARGE SCALE GENOMIC DNA]</scope>
    <source>
        <strain evidence="4 5">M1531</strain>
    </source>
</reference>
<evidence type="ECO:0000256" key="1">
    <source>
        <dbReference type="ARBA" id="ARBA00001946"/>
    </source>
</evidence>
<dbReference type="Pfam" id="PF00293">
    <property type="entry name" value="NUDIX"/>
    <property type="match status" value="1"/>
</dbReference>
<dbReference type="RefSeq" id="WP_169074463.1">
    <property type="nucleotide sequence ID" value="NZ_JABBXH010000002.1"/>
</dbReference>
<comment type="caution">
    <text evidence="4">The sequence shown here is derived from an EMBL/GenBank/DDBJ whole genome shotgun (WGS) entry which is preliminary data.</text>
</comment>
<evidence type="ECO:0000313" key="4">
    <source>
        <dbReference type="EMBL" id="NMP31124.1"/>
    </source>
</evidence>